<evidence type="ECO:0000313" key="13">
    <source>
        <dbReference type="Proteomes" id="UP000321234"/>
    </source>
</evidence>
<organism evidence="12 13">
    <name type="scientific">Quadrisphaera setariae</name>
    <dbReference type="NCBI Taxonomy" id="2593304"/>
    <lineage>
        <taxon>Bacteria</taxon>
        <taxon>Bacillati</taxon>
        <taxon>Actinomycetota</taxon>
        <taxon>Actinomycetes</taxon>
        <taxon>Kineosporiales</taxon>
        <taxon>Kineosporiaceae</taxon>
        <taxon>Quadrisphaera</taxon>
    </lineage>
</organism>
<dbReference type="GO" id="GO:0006935">
    <property type="term" value="P:chemotaxis"/>
    <property type="evidence" value="ECO:0007669"/>
    <property type="project" value="UniProtKB-KW"/>
</dbReference>
<dbReference type="Pfam" id="PF03748">
    <property type="entry name" value="FliL"/>
    <property type="match status" value="1"/>
</dbReference>
<dbReference type="AlphaFoldDB" id="A0A5C8ZD60"/>
<evidence type="ECO:0000256" key="5">
    <source>
        <dbReference type="ARBA" id="ARBA00022500"/>
    </source>
</evidence>
<dbReference type="OrthoDB" id="3537056at2"/>
<feature type="transmembrane region" description="Helical" evidence="10">
    <location>
        <begin position="27"/>
        <end position="46"/>
    </location>
</feature>
<evidence type="ECO:0000256" key="3">
    <source>
        <dbReference type="ARBA" id="ARBA00008281"/>
    </source>
</evidence>
<dbReference type="GO" id="GO:0071978">
    <property type="term" value="P:bacterial-type flagellum-dependent swarming motility"/>
    <property type="evidence" value="ECO:0007669"/>
    <property type="project" value="TreeGrafter"/>
</dbReference>
<keyword evidence="4 10" id="KW-1003">Cell membrane</keyword>
<keyword evidence="8 10" id="KW-1133">Transmembrane helix</keyword>
<keyword evidence="7 10" id="KW-0283">Flagellar rotation</keyword>
<evidence type="ECO:0000256" key="10">
    <source>
        <dbReference type="RuleBase" id="RU364125"/>
    </source>
</evidence>
<dbReference type="GO" id="GO:0009425">
    <property type="term" value="C:bacterial-type flagellum basal body"/>
    <property type="evidence" value="ECO:0007669"/>
    <property type="project" value="InterPro"/>
</dbReference>
<evidence type="ECO:0000256" key="7">
    <source>
        <dbReference type="ARBA" id="ARBA00022779"/>
    </source>
</evidence>
<dbReference type="Proteomes" id="UP000321234">
    <property type="component" value="Unassembled WGS sequence"/>
</dbReference>
<dbReference type="PANTHER" id="PTHR35091">
    <property type="entry name" value="FLAGELLAR PROTEIN FLIL"/>
    <property type="match status" value="1"/>
</dbReference>
<keyword evidence="13" id="KW-1185">Reference proteome</keyword>
<sequence>MAEARTATPAKGDATDEAGGKKGKKKLLIMIVVAVLVLGGAGYYFFVMKSSKADAAPKEEPKPVAGAVVSIDPISINLAEGHYLKLGLALQQTAAVTENVDGSKALDTAIELYSGMSMTDLADPTKRDAVKKELTEKIEKKYEDEVMDVYFTQYVMQ</sequence>
<evidence type="ECO:0000256" key="6">
    <source>
        <dbReference type="ARBA" id="ARBA00022692"/>
    </source>
</evidence>
<feature type="region of interest" description="Disordered" evidence="11">
    <location>
        <begin position="1"/>
        <end position="20"/>
    </location>
</feature>
<keyword evidence="6 10" id="KW-0812">Transmembrane</keyword>
<comment type="function">
    <text evidence="1 10">Controls the rotational direction of flagella during chemotaxis.</text>
</comment>
<gene>
    <name evidence="12" type="ORF">FMM08_16445</name>
</gene>
<accession>A0A5C8ZD60</accession>
<protein>
    <recommendedName>
        <fullName evidence="10">Flagellar protein FliL</fullName>
    </recommendedName>
</protein>
<evidence type="ECO:0000256" key="1">
    <source>
        <dbReference type="ARBA" id="ARBA00002254"/>
    </source>
</evidence>
<comment type="caution">
    <text evidence="12">The sequence shown here is derived from an EMBL/GenBank/DDBJ whole genome shotgun (WGS) entry which is preliminary data.</text>
</comment>
<evidence type="ECO:0000256" key="2">
    <source>
        <dbReference type="ARBA" id="ARBA00004162"/>
    </source>
</evidence>
<keyword evidence="9 10" id="KW-0472">Membrane</keyword>
<evidence type="ECO:0000256" key="11">
    <source>
        <dbReference type="SAM" id="MobiDB-lite"/>
    </source>
</evidence>
<dbReference type="EMBL" id="VKAC01000010">
    <property type="protein sequence ID" value="TXR55078.1"/>
    <property type="molecule type" value="Genomic_DNA"/>
</dbReference>
<dbReference type="RefSeq" id="WP_147927468.1">
    <property type="nucleotide sequence ID" value="NZ_VKAC01000010.1"/>
</dbReference>
<keyword evidence="5 10" id="KW-0145">Chemotaxis</keyword>
<evidence type="ECO:0000313" key="12">
    <source>
        <dbReference type="EMBL" id="TXR55078.1"/>
    </source>
</evidence>
<evidence type="ECO:0000256" key="4">
    <source>
        <dbReference type="ARBA" id="ARBA00022475"/>
    </source>
</evidence>
<comment type="similarity">
    <text evidence="3 10">Belongs to the FliL family.</text>
</comment>
<evidence type="ECO:0000256" key="9">
    <source>
        <dbReference type="ARBA" id="ARBA00023136"/>
    </source>
</evidence>
<comment type="subcellular location">
    <subcellularLocation>
        <location evidence="2">Cell membrane</location>
        <topology evidence="2">Single-pass membrane protein</topology>
    </subcellularLocation>
</comment>
<name>A0A5C8ZD60_9ACTN</name>
<evidence type="ECO:0000256" key="8">
    <source>
        <dbReference type="ARBA" id="ARBA00022989"/>
    </source>
</evidence>
<dbReference type="InterPro" id="IPR005503">
    <property type="entry name" value="FliL"/>
</dbReference>
<dbReference type="GO" id="GO:0005886">
    <property type="term" value="C:plasma membrane"/>
    <property type="evidence" value="ECO:0007669"/>
    <property type="project" value="UniProtKB-SubCell"/>
</dbReference>
<proteinExistence type="inferred from homology"/>
<dbReference type="PANTHER" id="PTHR35091:SF2">
    <property type="entry name" value="FLAGELLAR PROTEIN FLIL"/>
    <property type="match status" value="1"/>
</dbReference>
<reference evidence="12 13" key="1">
    <citation type="submission" date="2019-07" db="EMBL/GenBank/DDBJ databases">
        <title>Quadrisphaera sp. strain DD2A genome sequencing and assembly.</title>
        <authorList>
            <person name="Kim I."/>
        </authorList>
    </citation>
    <scope>NUCLEOTIDE SEQUENCE [LARGE SCALE GENOMIC DNA]</scope>
    <source>
        <strain evidence="12 13">DD2A</strain>
    </source>
</reference>